<comment type="caution">
    <text evidence="1">The sequence shown here is derived from an EMBL/GenBank/DDBJ whole genome shotgun (WGS) entry which is preliminary data.</text>
</comment>
<evidence type="ECO:0000313" key="1">
    <source>
        <dbReference type="EMBL" id="MXQ86511.1"/>
    </source>
</evidence>
<dbReference type="AlphaFoldDB" id="A0A6B0RC14"/>
<sequence>MHNQSQVKCVPEQTEKREAKYDKLWSIIHHGDSLPFEEDMSSEAACRDPLKVHSTLQNHNFVLKPVQLTVLIRVGSLTPLQRCCSPSFRSLKDTKEVVHLSTDFGFRCVLLKTMKALLKFGLLLLCELDGSLYRLRGYL</sequence>
<protein>
    <submittedName>
        <fullName evidence="1">Uncharacterized protein</fullName>
    </submittedName>
</protein>
<dbReference type="Proteomes" id="UP000322234">
    <property type="component" value="Unassembled WGS sequence"/>
</dbReference>
<evidence type="ECO:0000313" key="2">
    <source>
        <dbReference type="Proteomes" id="UP000322234"/>
    </source>
</evidence>
<reference evidence="1" key="1">
    <citation type="submission" date="2019-10" db="EMBL/GenBank/DDBJ databases">
        <title>The sequence and de novo assembly of the wild yak genome.</title>
        <authorList>
            <person name="Liu Y."/>
        </authorList>
    </citation>
    <scope>NUCLEOTIDE SEQUENCE [LARGE SCALE GENOMIC DNA]</scope>
    <source>
        <strain evidence="1">WY2019</strain>
    </source>
</reference>
<accession>A0A6B0RC14</accession>
<name>A0A6B0RC14_9CETA</name>
<keyword evidence="2" id="KW-1185">Reference proteome</keyword>
<dbReference type="EMBL" id="VBQZ03000033">
    <property type="protein sequence ID" value="MXQ86511.1"/>
    <property type="molecule type" value="Genomic_DNA"/>
</dbReference>
<gene>
    <name evidence="1" type="ORF">E5288_WYG009390</name>
</gene>
<proteinExistence type="predicted"/>
<organism evidence="1 2">
    <name type="scientific">Bos mutus</name>
    <name type="common">wild yak</name>
    <dbReference type="NCBI Taxonomy" id="72004"/>
    <lineage>
        <taxon>Eukaryota</taxon>
        <taxon>Metazoa</taxon>
        <taxon>Chordata</taxon>
        <taxon>Craniata</taxon>
        <taxon>Vertebrata</taxon>
        <taxon>Euteleostomi</taxon>
        <taxon>Mammalia</taxon>
        <taxon>Eutheria</taxon>
        <taxon>Laurasiatheria</taxon>
        <taxon>Artiodactyla</taxon>
        <taxon>Ruminantia</taxon>
        <taxon>Pecora</taxon>
        <taxon>Bovidae</taxon>
        <taxon>Bovinae</taxon>
        <taxon>Bos</taxon>
    </lineage>
</organism>